<keyword evidence="2 4" id="KW-0547">Nucleotide-binding</keyword>
<dbReference type="GO" id="GO:0016874">
    <property type="term" value="F:ligase activity"/>
    <property type="evidence" value="ECO:0007669"/>
    <property type="project" value="UniProtKB-KW"/>
</dbReference>
<dbReference type="GeneID" id="99689999"/>
<dbReference type="GO" id="GO:0005524">
    <property type="term" value="F:ATP binding"/>
    <property type="evidence" value="ECO:0007669"/>
    <property type="project" value="UniProtKB-UniRule"/>
</dbReference>
<dbReference type="PIRSF" id="PIRSF029120">
    <property type="entry name" value="UCP029120"/>
    <property type="match status" value="1"/>
</dbReference>
<evidence type="ECO:0000313" key="6">
    <source>
        <dbReference type="EMBL" id="ENU36176.1"/>
    </source>
</evidence>
<name>N8QBQ3_9GAMM</name>
<dbReference type="InterPro" id="IPR052032">
    <property type="entry name" value="ATP-dep_AA_Ligase"/>
</dbReference>
<organism evidence="6 7">
    <name type="scientific">Acinetobacter parvus DSM 16617 = CIP 108168</name>
    <dbReference type="NCBI Taxonomy" id="981333"/>
    <lineage>
        <taxon>Bacteria</taxon>
        <taxon>Pseudomonadati</taxon>
        <taxon>Pseudomonadota</taxon>
        <taxon>Gammaproteobacteria</taxon>
        <taxon>Moraxellales</taxon>
        <taxon>Moraxellaceae</taxon>
        <taxon>Acinetobacter</taxon>
    </lineage>
</organism>
<comment type="caution">
    <text evidence="6">The sequence shown here is derived from an EMBL/GenBank/DDBJ whole genome shotgun (WGS) entry which is preliminary data.</text>
</comment>
<gene>
    <name evidence="6" type="ORF">F988_01673</name>
</gene>
<dbReference type="Pfam" id="PF15632">
    <property type="entry name" value="ATPgrasp_Ter"/>
    <property type="match status" value="1"/>
</dbReference>
<dbReference type="PROSITE" id="PS50975">
    <property type="entry name" value="ATP_GRASP"/>
    <property type="match status" value="1"/>
</dbReference>
<evidence type="ECO:0000256" key="4">
    <source>
        <dbReference type="PROSITE-ProRule" id="PRU00409"/>
    </source>
</evidence>
<dbReference type="Proteomes" id="UP000023776">
    <property type="component" value="Unassembled WGS sequence"/>
</dbReference>
<evidence type="ECO:0000256" key="1">
    <source>
        <dbReference type="ARBA" id="ARBA00022598"/>
    </source>
</evidence>
<dbReference type="PANTHER" id="PTHR43585:SF2">
    <property type="entry name" value="ATP-GRASP ENZYME FSQD"/>
    <property type="match status" value="1"/>
</dbReference>
<evidence type="ECO:0000259" key="5">
    <source>
        <dbReference type="PROSITE" id="PS50975"/>
    </source>
</evidence>
<reference evidence="6 7" key="1">
    <citation type="submission" date="2013-02" db="EMBL/GenBank/DDBJ databases">
        <title>The Genome Sequence of Acinetobacter parvus CIP 108168.</title>
        <authorList>
            <consortium name="The Broad Institute Genome Sequencing Platform"/>
            <consortium name="The Broad Institute Genome Sequencing Center for Infectious Disease"/>
            <person name="Cerqueira G."/>
            <person name="Feldgarden M."/>
            <person name="Courvalin P."/>
            <person name="Perichon B."/>
            <person name="Grillot-Courvalin C."/>
            <person name="Clermont D."/>
            <person name="Rocha E."/>
            <person name="Yoon E.-J."/>
            <person name="Nemec A."/>
            <person name="Walker B."/>
            <person name="Young S.K."/>
            <person name="Zeng Q."/>
            <person name="Gargeya S."/>
            <person name="Fitzgerald M."/>
            <person name="Haas B."/>
            <person name="Abouelleil A."/>
            <person name="Alvarado L."/>
            <person name="Arachchi H.M."/>
            <person name="Berlin A.M."/>
            <person name="Chapman S.B."/>
            <person name="Dewar J."/>
            <person name="Goldberg J."/>
            <person name="Griggs A."/>
            <person name="Gujja S."/>
            <person name="Hansen M."/>
            <person name="Howarth C."/>
            <person name="Imamovic A."/>
            <person name="Larimer J."/>
            <person name="McCowan C."/>
            <person name="Murphy C."/>
            <person name="Neiman D."/>
            <person name="Pearson M."/>
            <person name="Priest M."/>
            <person name="Roberts A."/>
            <person name="Saif S."/>
            <person name="Shea T."/>
            <person name="Sisk P."/>
            <person name="Sykes S."/>
            <person name="Wortman J."/>
            <person name="Nusbaum C."/>
            <person name="Birren B."/>
        </authorList>
    </citation>
    <scope>NUCLEOTIDE SEQUENCE [LARGE SCALE GENOMIC DNA]</scope>
    <source>
        <strain evidence="6 7">CIP 108168</strain>
    </source>
</reference>
<evidence type="ECO:0000256" key="2">
    <source>
        <dbReference type="ARBA" id="ARBA00022741"/>
    </source>
</evidence>
<dbReference type="GO" id="GO:0046872">
    <property type="term" value="F:metal ion binding"/>
    <property type="evidence" value="ECO:0007669"/>
    <property type="project" value="InterPro"/>
</dbReference>
<evidence type="ECO:0000313" key="7">
    <source>
        <dbReference type="Proteomes" id="UP000023776"/>
    </source>
</evidence>
<sequence length="353" mass="39514">MNAALEVTGTNTEMNIAENSIGIWFTQAHSCQRDLILAAKHTPFNLPIHVVASHPEWRPEITSVADIALQEPAVAERVEWVLQQAQRLKVKLIIAGRFGRIYLEQKHRFEALGIRIMAGCDHMEQIAQLHDKSVFTQTCLHHQIAVVPATTVYHAEELQAAYESWSKKGEVCVKPVTGVFASGFWHLDTKATSFDMFANSQNFRAHPQTFIESYRQSPNPPAYLVMPFLSGQECSVDMFCVHGQVRCAVVRCKQRGGYQQLKLEGEAIELARQVAELFGCDGLVNMQARYNDHGQLFILEVNPRPSGGIGHTFYSGVNLVHAAIAETFGLDYQPEKIENTVMVRHISQSVCVV</sequence>
<keyword evidence="1" id="KW-0436">Ligase</keyword>
<protein>
    <recommendedName>
        <fullName evidence="5">ATP-grasp domain-containing protein</fullName>
    </recommendedName>
</protein>
<dbReference type="AlphaFoldDB" id="N8QBQ3"/>
<dbReference type="SUPFAM" id="SSF56059">
    <property type="entry name" value="Glutathione synthetase ATP-binding domain-like"/>
    <property type="match status" value="1"/>
</dbReference>
<proteinExistence type="predicted"/>
<keyword evidence="3 4" id="KW-0067">ATP-binding</keyword>
<dbReference type="PANTHER" id="PTHR43585">
    <property type="entry name" value="FUMIPYRROLE BIOSYNTHESIS PROTEIN C"/>
    <property type="match status" value="1"/>
</dbReference>
<dbReference type="InterPro" id="IPR011761">
    <property type="entry name" value="ATP-grasp"/>
</dbReference>
<dbReference type="HOGENOM" id="CLU_052967_3_1_6"/>
<feature type="domain" description="ATP-grasp" evidence="5">
    <location>
        <begin position="136"/>
        <end position="328"/>
    </location>
</feature>
<dbReference type="RefSeq" id="WP_004682418.1">
    <property type="nucleotide sequence ID" value="NZ_AIEB01000015.1"/>
</dbReference>
<dbReference type="PATRIC" id="fig|981333.9.peg.1731"/>
<evidence type="ECO:0000256" key="3">
    <source>
        <dbReference type="ARBA" id="ARBA00022840"/>
    </source>
</evidence>
<dbReference type="Gene3D" id="3.30.470.20">
    <property type="entry name" value="ATP-grasp fold, B domain"/>
    <property type="match status" value="1"/>
</dbReference>
<accession>N8QBQ3</accession>
<dbReference type="EMBL" id="APOM01000046">
    <property type="protein sequence ID" value="ENU36176.1"/>
    <property type="molecule type" value="Genomic_DNA"/>
</dbReference>
<dbReference type="InterPro" id="IPR011226">
    <property type="entry name" value="ATP-grasp_fam"/>
</dbReference>
<keyword evidence="7" id="KW-1185">Reference proteome</keyword>